<feature type="transmembrane region" description="Helical" evidence="1">
    <location>
        <begin position="21"/>
        <end position="39"/>
    </location>
</feature>
<keyword evidence="1" id="KW-0812">Transmembrane</keyword>
<feature type="transmembrane region" description="Helical" evidence="1">
    <location>
        <begin position="51"/>
        <end position="73"/>
    </location>
</feature>
<reference evidence="3" key="1">
    <citation type="submission" date="2014-03" db="EMBL/GenBank/DDBJ databases">
        <authorList>
            <person name="Aksoy S."/>
            <person name="Warren W."/>
            <person name="Wilson R.K."/>
        </authorList>
    </citation>
    <scope>NUCLEOTIDE SEQUENCE [LARGE SCALE GENOMIC DNA]</scope>
    <source>
        <strain evidence="3">IAEA</strain>
    </source>
</reference>
<keyword evidence="1" id="KW-0472">Membrane</keyword>
<organism evidence="2 3">
    <name type="scientific">Glossina brevipalpis</name>
    <dbReference type="NCBI Taxonomy" id="37001"/>
    <lineage>
        <taxon>Eukaryota</taxon>
        <taxon>Metazoa</taxon>
        <taxon>Ecdysozoa</taxon>
        <taxon>Arthropoda</taxon>
        <taxon>Hexapoda</taxon>
        <taxon>Insecta</taxon>
        <taxon>Pterygota</taxon>
        <taxon>Neoptera</taxon>
        <taxon>Endopterygota</taxon>
        <taxon>Diptera</taxon>
        <taxon>Brachycera</taxon>
        <taxon>Muscomorpha</taxon>
        <taxon>Hippoboscoidea</taxon>
        <taxon>Glossinidae</taxon>
        <taxon>Glossina</taxon>
    </lineage>
</organism>
<feature type="transmembrane region" description="Helical" evidence="1">
    <location>
        <begin position="108"/>
        <end position="125"/>
    </location>
</feature>
<proteinExistence type="predicted"/>
<evidence type="ECO:0000256" key="1">
    <source>
        <dbReference type="SAM" id="Phobius"/>
    </source>
</evidence>
<reference evidence="2" key="2">
    <citation type="submission" date="2020-05" db="UniProtKB">
        <authorList>
            <consortium name="EnsemblMetazoa"/>
        </authorList>
    </citation>
    <scope>IDENTIFICATION</scope>
    <source>
        <strain evidence="2">IAEA</strain>
    </source>
</reference>
<feature type="transmembrane region" description="Helical" evidence="1">
    <location>
        <begin position="182"/>
        <end position="199"/>
    </location>
</feature>
<name>A0A1A9WGK7_9MUSC</name>
<dbReference type="VEuPathDB" id="VectorBase:GBRI018914"/>
<dbReference type="AlphaFoldDB" id="A0A1A9WGK7"/>
<evidence type="ECO:0000313" key="3">
    <source>
        <dbReference type="Proteomes" id="UP000091820"/>
    </source>
</evidence>
<keyword evidence="3" id="KW-1185">Reference proteome</keyword>
<keyword evidence="1" id="KW-1133">Transmembrane helix</keyword>
<dbReference type="EnsemblMetazoa" id="GBRI018914-RA">
    <property type="protein sequence ID" value="GBRI018914-PA"/>
    <property type="gene ID" value="GBRI018914"/>
</dbReference>
<protein>
    <submittedName>
        <fullName evidence="2">Uncharacterized protein</fullName>
    </submittedName>
</protein>
<accession>A0A1A9WGK7</accession>
<sequence length="202" mass="23601">MFKEYKNKQSTMSKANNAAEFIVYSLYDLIISSIILFTGCSYNRCCSYRHVPYMLLLIPLRLSEYVTILKAMFKKGKILIIIILRAAGKEYFLSQPREWCRPFKSVNFIFRQNIFCLIFIYFIIYPPSDNGDIHDTKAIITSLKRKFRLIETRTNPQIPTTLQCLCMDRKITLCIDKVFEKFITTAVDLLLIIVVMAGARNF</sequence>
<dbReference type="Proteomes" id="UP000091820">
    <property type="component" value="Unassembled WGS sequence"/>
</dbReference>
<evidence type="ECO:0000313" key="2">
    <source>
        <dbReference type="EnsemblMetazoa" id="GBRI018914-PA"/>
    </source>
</evidence>